<dbReference type="KEGG" id="ypa:YPA_4083"/>
<dbReference type="PATRIC" id="fig|360102.15.peg.2396"/>
<evidence type="ECO:0000313" key="3">
    <source>
        <dbReference type="Proteomes" id="UP000001971"/>
    </source>
</evidence>
<dbReference type="InterPro" id="IPR022231">
    <property type="entry name" value="DUF3757"/>
</dbReference>
<organism evidence="2 3">
    <name type="scientific">Yersinia pestis bv. Antiqua (strain Antiqua)</name>
    <dbReference type="NCBI Taxonomy" id="360102"/>
    <lineage>
        <taxon>Bacteria</taxon>
        <taxon>Pseudomonadati</taxon>
        <taxon>Pseudomonadota</taxon>
        <taxon>Gammaproteobacteria</taxon>
        <taxon>Enterobacterales</taxon>
        <taxon>Yersiniaceae</taxon>
        <taxon>Yersinia</taxon>
    </lineage>
</organism>
<dbReference type="GeneID" id="57974121"/>
<keyword evidence="1" id="KW-0732">Signal</keyword>
<dbReference type="Proteomes" id="UP000001971">
    <property type="component" value="Chromosome"/>
</dbReference>
<reference evidence="2 3" key="1">
    <citation type="journal article" date="2006" name="J. Bacteriol.">
        <title>Complete genome sequence of Yersinia pestis strains Antiqua and Nepal516: evidence of gene reduction in an emerging pathogen.</title>
        <authorList>
            <person name="Chain P.S."/>
            <person name="Hu P."/>
            <person name="Malfatti S.A."/>
            <person name="Radnedge L."/>
            <person name="Larimer F."/>
            <person name="Vergez L.M."/>
            <person name="Worsham P."/>
            <person name="Chu M.C."/>
            <person name="Andersen G.L."/>
        </authorList>
    </citation>
    <scope>NUCLEOTIDE SEQUENCE [LARGE SCALE GENOMIC DNA]</scope>
    <source>
        <strain evidence="2 3">Antiqua</strain>
    </source>
</reference>
<name>A0A0E1NTS3_YERPA</name>
<dbReference type="EMBL" id="CP000308">
    <property type="protein sequence ID" value="ABG16044.1"/>
    <property type="molecule type" value="Genomic_DNA"/>
</dbReference>
<feature type="signal peptide" evidence="1">
    <location>
        <begin position="1"/>
        <end position="19"/>
    </location>
</feature>
<accession>A0A0E1NTS3</accession>
<dbReference type="HOGENOM" id="CLU_1694846_0_0_6"/>
<dbReference type="Pfam" id="PF12582">
    <property type="entry name" value="DUF3757"/>
    <property type="match status" value="1"/>
</dbReference>
<gene>
    <name evidence="2" type="ordered locus">YPA_4083</name>
</gene>
<evidence type="ECO:0000313" key="2">
    <source>
        <dbReference type="EMBL" id="ABG16044.1"/>
    </source>
</evidence>
<dbReference type="RefSeq" id="WP_002210493.1">
    <property type="nucleotide sequence ID" value="NC_008150.1"/>
</dbReference>
<evidence type="ECO:0008006" key="4">
    <source>
        <dbReference type="Google" id="ProtNLM"/>
    </source>
</evidence>
<protein>
    <recommendedName>
        <fullName evidence="4">DUF3757 domain-containing protein</fullName>
    </recommendedName>
</protein>
<proteinExistence type="predicted"/>
<dbReference type="AlphaFoldDB" id="A0A0E1NTS3"/>
<sequence length="154" mass="17370" precursor="true">MKKSMLFLSLMLSAPYIMANELSSCPNKSEINYQQGGYTTPDGKWFGASVGVENSGDVRHFLYVKYIPYNAFNMDIGRLNNCTYALASGSVDMYFYDERALALEGVFVSLIGHMFWEKTTTSGKESYICTASSVNDCTFTRLDDDVVDDYKNRQ</sequence>
<evidence type="ECO:0000256" key="1">
    <source>
        <dbReference type="SAM" id="SignalP"/>
    </source>
</evidence>
<feature type="chain" id="PRO_5007399631" description="DUF3757 domain-containing protein" evidence="1">
    <location>
        <begin position="20"/>
        <end position="154"/>
    </location>
</feature>